<dbReference type="GeneID" id="31015937"/>
<dbReference type="GO" id="GO:0008887">
    <property type="term" value="F:glycerate kinase activity"/>
    <property type="evidence" value="ECO:0007669"/>
    <property type="project" value="InterPro"/>
</dbReference>
<feature type="region of interest" description="Disordered" evidence="4">
    <location>
        <begin position="114"/>
        <end position="141"/>
    </location>
</feature>
<dbReference type="Gene3D" id="3.90.1510.10">
    <property type="entry name" value="Glycerate kinase, domain 2"/>
    <property type="match status" value="1"/>
</dbReference>
<dbReference type="SUPFAM" id="SSF110738">
    <property type="entry name" value="Glycerate kinase I"/>
    <property type="match status" value="1"/>
</dbReference>
<evidence type="ECO:0000256" key="1">
    <source>
        <dbReference type="ARBA" id="ARBA00006284"/>
    </source>
</evidence>
<dbReference type="NCBIfam" id="TIGR00045">
    <property type="entry name" value="glycerate kinase"/>
    <property type="match status" value="1"/>
</dbReference>
<dbReference type="OrthoDB" id="10262596at2759"/>
<keyword evidence="6" id="KW-1185">Reference proteome</keyword>
<sequence>MYRRSSQPAKTAASNTASLTPINVLVAPSGFKGSLSPSTVADCITEGIHHALPTANVRKVPLVDGGEGFARALVSATNGTLHHLTVTGPLGLPVQSHFGILGDGHHCNGKANGTNTNGRLLRLPWPTPTDKESTTTTTPPPKTAVIEMAAAAGLALTPTPTTHDPTATTTFGVGQLLLAALDAGASRILLGCGDSATSDAGAGMLQALGARLLDAHGAPLPRASGGAALAALADVDLRGLDPRLRRTAIEVPCNWRNVLCGPHGVARVYGPQKGASEAQVEMLAAALERFASVVETRLGCAVASVPGGGASGGLGAGLLVLGATLRPRYEAVMEYFGIGDGELFDGCDLVFTAEGGIDEQTTRGKVPAEVAVRAKGSGIPVIVLAGTVGDGAEVCYRAGIDAYASILSGPASLEEAIERAEELLVDAAEAAMRMVMVGMAMKG</sequence>
<dbReference type="AlphaFoldDB" id="A0A1J9SFX8"/>
<evidence type="ECO:0000313" key="5">
    <source>
        <dbReference type="EMBL" id="OJD38716.1"/>
    </source>
</evidence>
<dbReference type="STRING" id="236234.A0A1J9SFX8"/>
<evidence type="ECO:0000256" key="4">
    <source>
        <dbReference type="SAM" id="MobiDB-lite"/>
    </source>
</evidence>
<dbReference type="PANTHER" id="PTHR21599:SF0">
    <property type="entry name" value="GLYCERATE KINASE"/>
    <property type="match status" value="1"/>
</dbReference>
<proteinExistence type="inferred from homology"/>
<dbReference type="Proteomes" id="UP000183809">
    <property type="component" value="Unassembled WGS sequence"/>
</dbReference>
<accession>A0A1J9SFX8</accession>
<comment type="similarity">
    <text evidence="1">Belongs to the glycerate kinase type-1 family.</text>
</comment>
<evidence type="ECO:0000313" key="6">
    <source>
        <dbReference type="Proteomes" id="UP000183809"/>
    </source>
</evidence>
<dbReference type="Pfam" id="PF02595">
    <property type="entry name" value="Gly_kinase"/>
    <property type="match status" value="1"/>
</dbReference>
<reference evidence="5 6" key="1">
    <citation type="submission" date="2016-10" db="EMBL/GenBank/DDBJ databases">
        <title>Proteomics and genomics reveal pathogen-plant mechanisms compatible with a hemibiotrophic lifestyle of Diplodia corticola.</title>
        <authorList>
            <person name="Fernandes I."/>
            <person name="De Jonge R."/>
            <person name="Van De Peer Y."/>
            <person name="Devreese B."/>
            <person name="Alves A."/>
            <person name="Esteves A.C."/>
        </authorList>
    </citation>
    <scope>NUCLEOTIDE SEQUENCE [LARGE SCALE GENOMIC DNA]</scope>
    <source>
        <strain evidence="5 6">CBS 112549</strain>
    </source>
</reference>
<protein>
    <submittedName>
        <fullName evidence="5">Glycerate kinase</fullName>
    </submittedName>
</protein>
<evidence type="ECO:0000256" key="3">
    <source>
        <dbReference type="ARBA" id="ARBA00022777"/>
    </source>
</evidence>
<evidence type="ECO:0000256" key="2">
    <source>
        <dbReference type="ARBA" id="ARBA00022679"/>
    </source>
</evidence>
<dbReference type="InterPro" id="IPR018197">
    <property type="entry name" value="Glycerate_kinase_RE-like"/>
</dbReference>
<dbReference type="EMBL" id="MNUE01000004">
    <property type="protein sequence ID" value="OJD38716.1"/>
    <property type="molecule type" value="Genomic_DNA"/>
</dbReference>
<keyword evidence="3 5" id="KW-0418">Kinase</keyword>
<dbReference type="InterPro" id="IPR018193">
    <property type="entry name" value="Glyc_kinase_flavodox-like_fold"/>
</dbReference>
<dbReference type="GO" id="GO:0031388">
    <property type="term" value="P:organic acid phosphorylation"/>
    <property type="evidence" value="ECO:0007669"/>
    <property type="project" value="InterPro"/>
</dbReference>
<dbReference type="Gene3D" id="3.40.50.10350">
    <property type="entry name" value="Glycerate kinase, domain 1"/>
    <property type="match status" value="2"/>
</dbReference>
<name>A0A1J9SFX8_9PEZI</name>
<dbReference type="InterPro" id="IPR036129">
    <property type="entry name" value="Glycerate_kinase_sf"/>
</dbReference>
<dbReference type="PANTHER" id="PTHR21599">
    <property type="entry name" value="GLYCERATE KINASE"/>
    <property type="match status" value="1"/>
</dbReference>
<dbReference type="InterPro" id="IPR004381">
    <property type="entry name" value="Glycerate_kinase"/>
</dbReference>
<dbReference type="RefSeq" id="XP_020134327.1">
    <property type="nucleotide sequence ID" value="XM_020275676.1"/>
</dbReference>
<organism evidence="5 6">
    <name type="scientific">Diplodia corticola</name>
    <dbReference type="NCBI Taxonomy" id="236234"/>
    <lineage>
        <taxon>Eukaryota</taxon>
        <taxon>Fungi</taxon>
        <taxon>Dikarya</taxon>
        <taxon>Ascomycota</taxon>
        <taxon>Pezizomycotina</taxon>
        <taxon>Dothideomycetes</taxon>
        <taxon>Dothideomycetes incertae sedis</taxon>
        <taxon>Botryosphaeriales</taxon>
        <taxon>Botryosphaeriaceae</taxon>
        <taxon>Diplodia</taxon>
    </lineage>
</organism>
<gene>
    <name evidence="5" type="ORF">BKCO1_4000244</name>
</gene>
<keyword evidence="2" id="KW-0808">Transferase</keyword>
<comment type="caution">
    <text evidence="5">The sequence shown here is derived from an EMBL/GenBank/DDBJ whole genome shotgun (WGS) entry which is preliminary data.</text>
</comment>